<dbReference type="EMBL" id="JAWWNJ010000019">
    <property type="protein sequence ID" value="KAK7035877.1"/>
    <property type="molecule type" value="Genomic_DNA"/>
</dbReference>
<accession>A0AAW0CBL4</accession>
<keyword evidence="3" id="KW-1185">Reference proteome</keyword>
<sequence>MSFLDFPSEILTLILLPLDLRSLISCISISRRIKAVIDGSALLQYRLASQVACVDYIPPENTHTASADRTSALNSLQDGLAQLLPSSTHTIQMDVPPSRRSSVIILAGGILALTEPTRTALRSINLASLETHPPTWERLELTEYIYELASLPEEDLLILVTSTLNPDNFVVIPGSDLVYNLRFYQLSTLSPHDGAPKHTINLPIIYGGSYYFDVDCCETKVSVAAAKRYSDDPHNHLWVYDWKTGRLHMDIFGDTAYSAYMLPAHILLLPQSTQGALELWAIQDSPNYQSGPELFLLLPTLERAPGFQYLFDKVEYTPKGHCPTNRGSQRFHSSYDESVLAFDLTCGDVEGGTMCLKWLVVISRKALLQLLSLSENPGAKLTWDQWIPFTSRWLLTDGVNYTWPTNICGQRIVFVTHEGSILLLDFNQHRCGKNLRIQAGDEEEPIDDEDLRRDPCIKDEPEMFGESAHRRLEYVVKTFLAPTDWRGVMLDEDWIVGFKDTRNADGRFTFEVWRFG</sequence>
<dbReference type="PROSITE" id="PS50181">
    <property type="entry name" value="FBOX"/>
    <property type="match status" value="1"/>
</dbReference>
<reference evidence="2 3" key="1">
    <citation type="journal article" date="2024" name="J Genomics">
        <title>Draft genome sequencing and assembly of Favolaschia claudopus CIRM-BRFM 2984 isolated from oak limbs.</title>
        <authorList>
            <person name="Navarro D."/>
            <person name="Drula E."/>
            <person name="Chaduli D."/>
            <person name="Cazenave R."/>
            <person name="Ahrendt S."/>
            <person name="Wang J."/>
            <person name="Lipzen A."/>
            <person name="Daum C."/>
            <person name="Barry K."/>
            <person name="Grigoriev I.V."/>
            <person name="Favel A."/>
            <person name="Rosso M.N."/>
            <person name="Martin F."/>
        </authorList>
    </citation>
    <scope>NUCLEOTIDE SEQUENCE [LARGE SCALE GENOMIC DNA]</scope>
    <source>
        <strain evidence="2 3">CIRM-BRFM 2984</strain>
    </source>
</reference>
<evidence type="ECO:0000313" key="2">
    <source>
        <dbReference type="EMBL" id="KAK7035877.1"/>
    </source>
</evidence>
<gene>
    <name evidence="2" type="ORF">R3P38DRAFT_3183691</name>
</gene>
<comment type="caution">
    <text evidence="2">The sequence shown here is derived from an EMBL/GenBank/DDBJ whole genome shotgun (WGS) entry which is preliminary data.</text>
</comment>
<name>A0AAW0CBL4_9AGAR</name>
<evidence type="ECO:0000259" key="1">
    <source>
        <dbReference type="PROSITE" id="PS50181"/>
    </source>
</evidence>
<proteinExistence type="predicted"/>
<dbReference type="Pfam" id="PF00646">
    <property type="entry name" value="F-box"/>
    <property type="match status" value="1"/>
</dbReference>
<feature type="domain" description="F-box" evidence="1">
    <location>
        <begin position="1"/>
        <end position="46"/>
    </location>
</feature>
<dbReference type="SUPFAM" id="SSF81383">
    <property type="entry name" value="F-box domain"/>
    <property type="match status" value="1"/>
</dbReference>
<dbReference type="InterPro" id="IPR001810">
    <property type="entry name" value="F-box_dom"/>
</dbReference>
<dbReference type="InterPro" id="IPR036047">
    <property type="entry name" value="F-box-like_dom_sf"/>
</dbReference>
<protein>
    <recommendedName>
        <fullName evidence="1">F-box domain-containing protein</fullName>
    </recommendedName>
</protein>
<organism evidence="2 3">
    <name type="scientific">Favolaschia claudopus</name>
    <dbReference type="NCBI Taxonomy" id="2862362"/>
    <lineage>
        <taxon>Eukaryota</taxon>
        <taxon>Fungi</taxon>
        <taxon>Dikarya</taxon>
        <taxon>Basidiomycota</taxon>
        <taxon>Agaricomycotina</taxon>
        <taxon>Agaricomycetes</taxon>
        <taxon>Agaricomycetidae</taxon>
        <taxon>Agaricales</taxon>
        <taxon>Marasmiineae</taxon>
        <taxon>Mycenaceae</taxon>
        <taxon>Favolaschia</taxon>
    </lineage>
</organism>
<dbReference type="AlphaFoldDB" id="A0AAW0CBL4"/>
<evidence type="ECO:0000313" key="3">
    <source>
        <dbReference type="Proteomes" id="UP001362999"/>
    </source>
</evidence>
<dbReference type="Proteomes" id="UP001362999">
    <property type="component" value="Unassembled WGS sequence"/>
</dbReference>